<evidence type="ECO:0000313" key="2">
    <source>
        <dbReference type="Proteomes" id="UP000006258"/>
    </source>
</evidence>
<organism evidence="1 2">
    <name type="scientific">Sphingobacterium spiritivorum ATCC 33861</name>
    <dbReference type="NCBI Taxonomy" id="525373"/>
    <lineage>
        <taxon>Bacteria</taxon>
        <taxon>Pseudomonadati</taxon>
        <taxon>Bacteroidota</taxon>
        <taxon>Sphingobacteriia</taxon>
        <taxon>Sphingobacteriales</taxon>
        <taxon>Sphingobacteriaceae</taxon>
        <taxon>Sphingobacterium</taxon>
    </lineage>
</organism>
<protein>
    <recommendedName>
        <fullName evidence="3">HK97 gp10 family phage protein</fullName>
    </recommendedName>
</protein>
<comment type="caution">
    <text evidence="1">The sequence shown here is derived from an EMBL/GenBank/DDBJ whole genome shotgun (WGS) entry which is preliminary data.</text>
</comment>
<dbReference type="HOGENOM" id="CLU_137209_0_0_10"/>
<gene>
    <name evidence="1" type="ORF">HMPREF0766_12430</name>
</gene>
<sequence>MFRMKLDMNQSELDAIYNEQIEEMDRKTLEAFKRVLSRALQIQRAKIRPDGYNDQTGQLRSSTGGIIYRDGKVLYEDFELSPYGTDKAPGLKEGREKAFAELRESSGWGITLVAGMEYASWVETNHGLTVVSEARKEVYKSLDQAFNEIDV</sequence>
<reference evidence="1" key="1">
    <citation type="submission" date="2010-07" db="EMBL/GenBank/DDBJ databases">
        <authorList>
            <person name="Muzny D."/>
            <person name="Qin X."/>
            <person name="Buhay C."/>
            <person name="Dugan-Rocha S."/>
            <person name="Ding Y."/>
            <person name="Chen G."/>
            <person name="Hawes A."/>
            <person name="Holder M."/>
            <person name="Jhangiani S."/>
            <person name="Johnson A."/>
            <person name="Khan Z."/>
            <person name="Li Z."/>
            <person name="Liu W."/>
            <person name="Liu X."/>
            <person name="Perez L."/>
            <person name="Shen H."/>
            <person name="Wang Q."/>
            <person name="Watt J."/>
            <person name="Xi L."/>
            <person name="Xin Y."/>
            <person name="Zhou J."/>
            <person name="Deng J."/>
            <person name="Jiang H."/>
            <person name="Liu Y."/>
            <person name="Qu J."/>
            <person name="Song X.-Z."/>
            <person name="Zhang L."/>
            <person name="Villasana D."/>
            <person name="Johnson A."/>
            <person name="Liu J."/>
            <person name="Liyanage D."/>
            <person name="Lorensuhewa L."/>
            <person name="Robinson T."/>
            <person name="Song A."/>
            <person name="Song B.-B."/>
            <person name="Dinh H."/>
            <person name="Thornton R."/>
            <person name="Coyle M."/>
            <person name="Francisco L."/>
            <person name="Jackson L."/>
            <person name="Javaid M."/>
            <person name="Korchina V."/>
            <person name="Kovar C."/>
            <person name="Mata R."/>
            <person name="Mathew T."/>
            <person name="Ngo R."/>
            <person name="Nguyen L."/>
            <person name="Nguyen N."/>
            <person name="Okwuonu G."/>
            <person name="Ongeri F."/>
            <person name="Pham C."/>
            <person name="Simmons D."/>
            <person name="Wilczek-Boney K."/>
            <person name="Hale W."/>
            <person name="Jakkamsetti A."/>
            <person name="Pham P."/>
            <person name="Ruth R."/>
            <person name="San Lucas F."/>
            <person name="Warren J."/>
            <person name="Zhang J."/>
            <person name="Zhao Z."/>
            <person name="Zhou C."/>
            <person name="Zhu D."/>
            <person name="Lee S."/>
            <person name="Bess C."/>
            <person name="Blankenburg K."/>
            <person name="Forbes L."/>
            <person name="Fu Q."/>
            <person name="Gubbala S."/>
            <person name="Hirani K."/>
            <person name="Jayaseelan J.C."/>
            <person name="Lara F."/>
            <person name="Munidasa M."/>
            <person name="Palculict T."/>
            <person name="Patil S."/>
            <person name="Pu L.-L."/>
            <person name="Saada N."/>
            <person name="Tang L."/>
            <person name="Weissenberger G."/>
            <person name="Zhu Y."/>
            <person name="Hemphill L."/>
            <person name="Shang Y."/>
            <person name="Youmans B."/>
            <person name="Ayvaz T."/>
            <person name="Ross M."/>
            <person name="Santibanez J."/>
            <person name="Aqrawi P."/>
            <person name="Gross S."/>
            <person name="Joshi V."/>
            <person name="Fowler G."/>
            <person name="Nazareth L."/>
            <person name="Reid J."/>
            <person name="Worley K."/>
            <person name="Petrosino J."/>
            <person name="Highlander S."/>
            <person name="Gibbs R."/>
        </authorList>
    </citation>
    <scope>NUCLEOTIDE SEQUENCE [LARGE SCALE GENOMIC DNA]</scope>
    <source>
        <strain evidence="1">ATCC 33861</strain>
    </source>
</reference>
<proteinExistence type="predicted"/>
<dbReference type="EMBL" id="ACHA02000011">
    <property type="protein sequence ID" value="EFK57357.1"/>
    <property type="molecule type" value="Genomic_DNA"/>
</dbReference>
<keyword evidence="2" id="KW-1185">Reference proteome</keyword>
<dbReference type="STRING" id="525373.HMPREF0766_12430"/>
<dbReference type="AlphaFoldDB" id="D7VN60"/>
<evidence type="ECO:0000313" key="1">
    <source>
        <dbReference type="EMBL" id="EFK57357.1"/>
    </source>
</evidence>
<dbReference type="Proteomes" id="UP000006258">
    <property type="component" value="Unassembled WGS sequence"/>
</dbReference>
<evidence type="ECO:0008006" key="3">
    <source>
        <dbReference type="Google" id="ProtNLM"/>
    </source>
</evidence>
<name>D7VN60_SPHSI</name>
<accession>D7VN60</accession>